<dbReference type="GO" id="GO:0008146">
    <property type="term" value="F:sulfotransferase activity"/>
    <property type="evidence" value="ECO:0007669"/>
    <property type="project" value="InterPro"/>
</dbReference>
<comment type="similarity">
    <text evidence="1">Belongs to the sulfotransferase 1 family.</text>
</comment>
<accession>A0A6J4V772</accession>
<proteinExistence type="inferred from homology"/>
<organism evidence="4">
    <name type="scientific">uncultured Thermomicrobiales bacterium</name>
    <dbReference type="NCBI Taxonomy" id="1645740"/>
    <lineage>
        <taxon>Bacteria</taxon>
        <taxon>Pseudomonadati</taxon>
        <taxon>Thermomicrobiota</taxon>
        <taxon>Thermomicrobia</taxon>
        <taxon>Thermomicrobiales</taxon>
        <taxon>environmental samples</taxon>
    </lineage>
</organism>
<sequence length="239" mass="26698">MRIVIAGPPKAGNVWLKCIVANMFDLRQLTAKETPPRPQLKLFADWAAGGHFPDGTVFHQHYDYSDELADLIAAVPAHTVTIVRDPYDAFVSSYYNIQKHMEDGLRQGRRTDVMLGKSLSDPDVLAFLRSGGFRNNMLRAKAWMESGRTHVVRYEGLHGDPVTELGRLADAIRPVPREKIEQAVEACSADTMRAQGGARAGHVRTAKVGDSREKLGPEHLVIFREMHGDLIRDLGYEVR</sequence>
<keyword evidence="2" id="KW-0808">Transferase</keyword>
<gene>
    <name evidence="4" type="ORF">AVDCRST_MAG59-3153</name>
</gene>
<dbReference type="AlphaFoldDB" id="A0A6J4V772"/>
<protein>
    <recommendedName>
        <fullName evidence="3">Sulfotransferase domain-containing protein</fullName>
    </recommendedName>
</protein>
<evidence type="ECO:0000256" key="1">
    <source>
        <dbReference type="ARBA" id="ARBA00005771"/>
    </source>
</evidence>
<dbReference type="PANTHER" id="PTHR11783">
    <property type="entry name" value="SULFOTRANSFERASE SULT"/>
    <property type="match status" value="1"/>
</dbReference>
<dbReference type="InterPro" id="IPR000863">
    <property type="entry name" value="Sulfotransferase_dom"/>
</dbReference>
<dbReference type="Gene3D" id="3.40.50.300">
    <property type="entry name" value="P-loop containing nucleotide triphosphate hydrolases"/>
    <property type="match status" value="1"/>
</dbReference>
<dbReference type="InterPro" id="IPR027417">
    <property type="entry name" value="P-loop_NTPase"/>
</dbReference>
<evidence type="ECO:0000259" key="3">
    <source>
        <dbReference type="Pfam" id="PF00685"/>
    </source>
</evidence>
<evidence type="ECO:0000256" key="2">
    <source>
        <dbReference type="ARBA" id="ARBA00022679"/>
    </source>
</evidence>
<evidence type="ECO:0000313" key="4">
    <source>
        <dbReference type="EMBL" id="CAA9567339.1"/>
    </source>
</evidence>
<name>A0A6J4V772_9BACT</name>
<dbReference type="Pfam" id="PF00685">
    <property type="entry name" value="Sulfotransfer_1"/>
    <property type="match status" value="1"/>
</dbReference>
<feature type="domain" description="Sulfotransferase" evidence="3">
    <location>
        <begin position="2"/>
        <end position="226"/>
    </location>
</feature>
<dbReference type="SUPFAM" id="SSF52540">
    <property type="entry name" value="P-loop containing nucleoside triphosphate hydrolases"/>
    <property type="match status" value="1"/>
</dbReference>
<dbReference type="EMBL" id="CADCWF010000217">
    <property type="protein sequence ID" value="CAA9567339.1"/>
    <property type="molecule type" value="Genomic_DNA"/>
</dbReference>
<reference evidence="4" key="1">
    <citation type="submission" date="2020-02" db="EMBL/GenBank/DDBJ databases">
        <authorList>
            <person name="Meier V. D."/>
        </authorList>
    </citation>
    <scope>NUCLEOTIDE SEQUENCE</scope>
    <source>
        <strain evidence="4">AVDCRST_MAG59</strain>
    </source>
</reference>